<name>A0A0E9WFW8_ANGAN</name>
<dbReference type="AlphaFoldDB" id="A0A0E9WFW8"/>
<protein>
    <submittedName>
        <fullName evidence="1">Uncharacterized protein</fullName>
    </submittedName>
</protein>
<evidence type="ECO:0000313" key="1">
    <source>
        <dbReference type="EMBL" id="JAH88475.1"/>
    </source>
</evidence>
<proteinExistence type="predicted"/>
<organism evidence="1">
    <name type="scientific">Anguilla anguilla</name>
    <name type="common">European freshwater eel</name>
    <name type="synonym">Muraena anguilla</name>
    <dbReference type="NCBI Taxonomy" id="7936"/>
    <lineage>
        <taxon>Eukaryota</taxon>
        <taxon>Metazoa</taxon>
        <taxon>Chordata</taxon>
        <taxon>Craniata</taxon>
        <taxon>Vertebrata</taxon>
        <taxon>Euteleostomi</taxon>
        <taxon>Actinopterygii</taxon>
        <taxon>Neopterygii</taxon>
        <taxon>Teleostei</taxon>
        <taxon>Anguilliformes</taxon>
        <taxon>Anguillidae</taxon>
        <taxon>Anguilla</taxon>
    </lineage>
</organism>
<accession>A0A0E9WFW8</accession>
<reference evidence="1" key="2">
    <citation type="journal article" date="2015" name="Fish Shellfish Immunol.">
        <title>Early steps in the European eel (Anguilla anguilla)-Vibrio vulnificus interaction in the gills: Role of the RtxA13 toxin.</title>
        <authorList>
            <person name="Callol A."/>
            <person name="Pajuelo D."/>
            <person name="Ebbesson L."/>
            <person name="Teles M."/>
            <person name="MacKenzie S."/>
            <person name="Amaro C."/>
        </authorList>
    </citation>
    <scope>NUCLEOTIDE SEQUENCE</scope>
</reference>
<dbReference type="EMBL" id="GBXM01020102">
    <property type="protein sequence ID" value="JAH88475.1"/>
    <property type="molecule type" value="Transcribed_RNA"/>
</dbReference>
<reference evidence="1" key="1">
    <citation type="submission" date="2014-11" db="EMBL/GenBank/DDBJ databases">
        <authorList>
            <person name="Amaro Gonzalez C."/>
        </authorList>
    </citation>
    <scope>NUCLEOTIDE SEQUENCE</scope>
</reference>
<sequence>MYDNVIPNSWLGNFSCLSQTPFLLCLFSL</sequence>